<evidence type="ECO:0000256" key="4">
    <source>
        <dbReference type="ARBA" id="ARBA00022741"/>
    </source>
</evidence>
<feature type="region of interest" description="Disordered" evidence="10">
    <location>
        <begin position="1"/>
        <end position="50"/>
    </location>
</feature>
<evidence type="ECO:0000256" key="6">
    <source>
        <dbReference type="ARBA" id="ARBA00022840"/>
    </source>
</evidence>
<dbReference type="SUPFAM" id="SSF56112">
    <property type="entry name" value="Protein kinase-like (PK-like)"/>
    <property type="match status" value="1"/>
</dbReference>
<protein>
    <recommendedName>
        <fullName evidence="1">non-specific serine/threonine protein kinase</fullName>
        <ecNumber evidence="1">2.7.11.1</ecNumber>
    </recommendedName>
</protein>
<dbReference type="GO" id="GO:0050684">
    <property type="term" value="P:regulation of mRNA processing"/>
    <property type="evidence" value="ECO:0007669"/>
    <property type="project" value="TreeGrafter"/>
</dbReference>
<accession>A0A2V5HIQ1</accession>
<keyword evidence="4 9" id="KW-0547">Nucleotide-binding</keyword>
<evidence type="ECO:0000256" key="5">
    <source>
        <dbReference type="ARBA" id="ARBA00022777"/>
    </source>
</evidence>
<reference evidence="11 12" key="1">
    <citation type="submission" date="2018-02" db="EMBL/GenBank/DDBJ databases">
        <title>The genomes of Aspergillus section Nigri reveals drivers in fungal speciation.</title>
        <authorList>
            <consortium name="DOE Joint Genome Institute"/>
            <person name="Vesth T.C."/>
            <person name="Nybo J."/>
            <person name="Theobald S."/>
            <person name="Brandl J."/>
            <person name="Frisvad J.C."/>
            <person name="Nielsen K.F."/>
            <person name="Lyhne E.K."/>
            <person name="Kogle M.E."/>
            <person name="Kuo A."/>
            <person name="Riley R."/>
            <person name="Clum A."/>
            <person name="Nolan M."/>
            <person name="Lipzen A."/>
            <person name="Salamov A."/>
            <person name="Henrissat B."/>
            <person name="Wiebenga A."/>
            <person name="De vries R.P."/>
            <person name="Grigoriev I.V."/>
            <person name="Mortensen U.H."/>
            <person name="Andersen M.R."/>
            <person name="Baker S.E."/>
        </authorList>
    </citation>
    <scope>NUCLEOTIDE SEQUENCE [LARGE SCALE GENOMIC DNA]</scope>
    <source>
        <strain evidence="11 12">CBS 115571</strain>
    </source>
</reference>
<dbReference type="EC" id="2.7.11.1" evidence="1"/>
<dbReference type="GO" id="GO:0005634">
    <property type="term" value="C:nucleus"/>
    <property type="evidence" value="ECO:0007669"/>
    <property type="project" value="TreeGrafter"/>
</dbReference>
<gene>
    <name evidence="11" type="ORF">BO99DRAFT_91760</name>
</gene>
<dbReference type="GO" id="GO:0004674">
    <property type="term" value="F:protein serine/threonine kinase activity"/>
    <property type="evidence" value="ECO:0007669"/>
    <property type="project" value="UniProtKB-KW"/>
</dbReference>
<dbReference type="InterPro" id="IPR011009">
    <property type="entry name" value="Kinase-like_dom_sf"/>
</dbReference>
<name>A0A2V5HIQ1_ASPV1</name>
<evidence type="ECO:0000313" key="12">
    <source>
        <dbReference type="Proteomes" id="UP000249829"/>
    </source>
</evidence>
<keyword evidence="12" id="KW-1185">Reference proteome</keyword>
<dbReference type="GO" id="GO:0000245">
    <property type="term" value="P:spliceosomal complex assembly"/>
    <property type="evidence" value="ECO:0007669"/>
    <property type="project" value="TreeGrafter"/>
</dbReference>
<feature type="binding site" evidence="9">
    <location>
        <position position="112"/>
    </location>
    <ligand>
        <name>ATP</name>
        <dbReference type="ChEBI" id="CHEBI:30616"/>
    </ligand>
</feature>
<dbReference type="InterPro" id="IPR051334">
    <property type="entry name" value="SRPK"/>
</dbReference>
<sequence>MSARTFHRPSTPDDPIHNYTIFSPLESDPNEPTASSSPPSPSPTPRPSKPQYRLIEDVEDLHRYRPGGYPFLQVGDHLAEDRYQLVHKLGSGGYSTIWLARDLREARYVAVKTITADASRHSPEARVLRSLGSSVSRPGKEVFPPLLDEFWVAGRNGRHRCVVTPPARMSVFDTKELRRSSIHGAYGPSRRAAVAAPGLPTLCPGRENSGLPVFARMLTRWRIETRSGESRALSYGPFGVATTYPRGVQARGAICGRFTFVVHFSS</sequence>
<evidence type="ECO:0000256" key="8">
    <source>
        <dbReference type="ARBA" id="ARBA00048679"/>
    </source>
</evidence>
<keyword evidence="2" id="KW-0723">Serine/threonine-protein kinase</keyword>
<dbReference type="EMBL" id="KZ825102">
    <property type="protein sequence ID" value="PYI24338.1"/>
    <property type="molecule type" value="Genomic_DNA"/>
</dbReference>
<evidence type="ECO:0000256" key="2">
    <source>
        <dbReference type="ARBA" id="ARBA00022527"/>
    </source>
</evidence>
<dbReference type="STRING" id="1450538.A0A2V5HIQ1"/>
<comment type="catalytic activity">
    <reaction evidence="7">
        <text>L-threonyl-[protein] + ATP = O-phospho-L-threonyl-[protein] + ADP + H(+)</text>
        <dbReference type="Rhea" id="RHEA:46608"/>
        <dbReference type="Rhea" id="RHEA-COMP:11060"/>
        <dbReference type="Rhea" id="RHEA-COMP:11605"/>
        <dbReference type="ChEBI" id="CHEBI:15378"/>
        <dbReference type="ChEBI" id="CHEBI:30013"/>
        <dbReference type="ChEBI" id="CHEBI:30616"/>
        <dbReference type="ChEBI" id="CHEBI:61977"/>
        <dbReference type="ChEBI" id="CHEBI:456216"/>
        <dbReference type="EC" id="2.7.11.1"/>
    </reaction>
</comment>
<evidence type="ECO:0000256" key="1">
    <source>
        <dbReference type="ARBA" id="ARBA00012513"/>
    </source>
</evidence>
<evidence type="ECO:0000256" key="3">
    <source>
        <dbReference type="ARBA" id="ARBA00022679"/>
    </source>
</evidence>
<organism evidence="11 12">
    <name type="scientific">Aspergillus violaceofuscus (strain CBS 115571)</name>
    <dbReference type="NCBI Taxonomy" id="1450538"/>
    <lineage>
        <taxon>Eukaryota</taxon>
        <taxon>Fungi</taxon>
        <taxon>Dikarya</taxon>
        <taxon>Ascomycota</taxon>
        <taxon>Pezizomycotina</taxon>
        <taxon>Eurotiomycetes</taxon>
        <taxon>Eurotiomycetidae</taxon>
        <taxon>Eurotiales</taxon>
        <taxon>Aspergillaceae</taxon>
        <taxon>Aspergillus</taxon>
    </lineage>
</organism>
<comment type="catalytic activity">
    <reaction evidence="8">
        <text>L-seryl-[protein] + ATP = O-phospho-L-seryl-[protein] + ADP + H(+)</text>
        <dbReference type="Rhea" id="RHEA:17989"/>
        <dbReference type="Rhea" id="RHEA-COMP:9863"/>
        <dbReference type="Rhea" id="RHEA-COMP:11604"/>
        <dbReference type="ChEBI" id="CHEBI:15378"/>
        <dbReference type="ChEBI" id="CHEBI:29999"/>
        <dbReference type="ChEBI" id="CHEBI:30616"/>
        <dbReference type="ChEBI" id="CHEBI:83421"/>
        <dbReference type="ChEBI" id="CHEBI:456216"/>
        <dbReference type="EC" id="2.7.11.1"/>
    </reaction>
</comment>
<dbReference type="PANTHER" id="PTHR47634:SF9">
    <property type="entry name" value="PROTEIN KINASE DOMAIN-CONTAINING PROTEIN-RELATED"/>
    <property type="match status" value="1"/>
</dbReference>
<dbReference type="PANTHER" id="PTHR47634">
    <property type="entry name" value="PROTEIN KINASE DOMAIN-CONTAINING PROTEIN-RELATED"/>
    <property type="match status" value="1"/>
</dbReference>
<proteinExistence type="predicted"/>
<dbReference type="GO" id="GO:0005524">
    <property type="term" value="F:ATP binding"/>
    <property type="evidence" value="ECO:0007669"/>
    <property type="project" value="UniProtKB-UniRule"/>
</dbReference>
<feature type="compositionally biased region" description="Pro residues" evidence="10">
    <location>
        <begin position="38"/>
        <end position="48"/>
    </location>
</feature>
<dbReference type="GO" id="GO:0005737">
    <property type="term" value="C:cytoplasm"/>
    <property type="evidence" value="ECO:0007669"/>
    <property type="project" value="TreeGrafter"/>
</dbReference>
<evidence type="ECO:0000256" key="9">
    <source>
        <dbReference type="PROSITE-ProRule" id="PRU10141"/>
    </source>
</evidence>
<dbReference type="InterPro" id="IPR017441">
    <property type="entry name" value="Protein_kinase_ATP_BS"/>
</dbReference>
<dbReference type="Proteomes" id="UP000249829">
    <property type="component" value="Unassembled WGS sequence"/>
</dbReference>
<dbReference type="Gene3D" id="3.30.200.20">
    <property type="entry name" value="Phosphorylase Kinase, domain 1"/>
    <property type="match status" value="1"/>
</dbReference>
<evidence type="ECO:0000313" key="11">
    <source>
        <dbReference type="EMBL" id="PYI24338.1"/>
    </source>
</evidence>
<dbReference type="AlphaFoldDB" id="A0A2V5HIQ1"/>
<evidence type="ECO:0000256" key="7">
    <source>
        <dbReference type="ARBA" id="ARBA00047899"/>
    </source>
</evidence>
<dbReference type="PROSITE" id="PS00107">
    <property type="entry name" value="PROTEIN_KINASE_ATP"/>
    <property type="match status" value="1"/>
</dbReference>
<keyword evidence="6 9" id="KW-0067">ATP-binding</keyword>
<keyword evidence="5" id="KW-0418">Kinase</keyword>
<keyword evidence="3" id="KW-0808">Transferase</keyword>
<evidence type="ECO:0000256" key="10">
    <source>
        <dbReference type="SAM" id="MobiDB-lite"/>
    </source>
</evidence>